<dbReference type="SUPFAM" id="SSF55811">
    <property type="entry name" value="Nudix"/>
    <property type="match status" value="1"/>
</dbReference>
<evidence type="ECO:0000313" key="4">
    <source>
        <dbReference type="Proteomes" id="UP000051679"/>
    </source>
</evidence>
<name>A0A0R1ZY63_9LACO</name>
<gene>
    <name evidence="3" type="ORF">FC18_GL000935</name>
</gene>
<dbReference type="RefSeq" id="WP_054677820.1">
    <property type="nucleotide sequence ID" value="NZ_AYYO01000011.1"/>
</dbReference>
<dbReference type="PROSITE" id="PS00893">
    <property type="entry name" value="NUDIX_BOX"/>
    <property type="match status" value="1"/>
</dbReference>
<keyword evidence="4" id="KW-1185">Reference proteome</keyword>
<feature type="domain" description="Nudix hydrolase" evidence="2">
    <location>
        <begin position="14"/>
        <end position="146"/>
    </location>
</feature>
<dbReference type="GO" id="GO:0006754">
    <property type="term" value="P:ATP biosynthetic process"/>
    <property type="evidence" value="ECO:0007669"/>
    <property type="project" value="TreeGrafter"/>
</dbReference>
<dbReference type="PATRIC" id="fig|1291052.5.peg.950"/>
<reference evidence="3 4" key="1">
    <citation type="journal article" date="2015" name="Genome Announc.">
        <title>Expanding the biotechnology potential of lactobacilli through comparative genomics of 213 strains and associated genera.</title>
        <authorList>
            <person name="Sun Z."/>
            <person name="Harris H.M."/>
            <person name="McCann A."/>
            <person name="Guo C."/>
            <person name="Argimon S."/>
            <person name="Zhang W."/>
            <person name="Yang X."/>
            <person name="Jeffery I.B."/>
            <person name="Cooney J.C."/>
            <person name="Kagawa T.F."/>
            <person name="Liu W."/>
            <person name="Song Y."/>
            <person name="Salvetti E."/>
            <person name="Wrobel A."/>
            <person name="Rasinkangas P."/>
            <person name="Parkhill J."/>
            <person name="Rea M.C."/>
            <person name="O'Sullivan O."/>
            <person name="Ritari J."/>
            <person name="Douillard F.P."/>
            <person name="Paul Ross R."/>
            <person name="Yang R."/>
            <person name="Briner A.E."/>
            <person name="Felis G.E."/>
            <person name="de Vos W.M."/>
            <person name="Barrangou R."/>
            <person name="Klaenhammer T.R."/>
            <person name="Caufield P.W."/>
            <person name="Cui Y."/>
            <person name="Zhang H."/>
            <person name="O'Toole P.W."/>
        </authorList>
    </citation>
    <scope>NUCLEOTIDE SEQUENCE [LARGE SCALE GENOMIC DNA]</scope>
    <source>
        <strain evidence="3 4">DSM 20505</strain>
    </source>
</reference>
<evidence type="ECO:0000259" key="2">
    <source>
        <dbReference type="PROSITE" id="PS51462"/>
    </source>
</evidence>
<dbReference type="CDD" id="cd04684">
    <property type="entry name" value="NUDIX_Hydrolase"/>
    <property type="match status" value="1"/>
</dbReference>
<dbReference type="PROSITE" id="PS51462">
    <property type="entry name" value="NUDIX"/>
    <property type="match status" value="1"/>
</dbReference>
<dbReference type="InterPro" id="IPR000086">
    <property type="entry name" value="NUDIX_hydrolase_dom"/>
</dbReference>
<organism evidence="3 4">
    <name type="scientific">Lacticaseibacillus sharpeae JCM 1186 = DSM 20505</name>
    <dbReference type="NCBI Taxonomy" id="1291052"/>
    <lineage>
        <taxon>Bacteria</taxon>
        <taxon>Bacillati</taxon>
        <taxon>Bacillota</taxon>
        <taxon>Bacilli</taxon>
        <taxon>Lactobacillales</taxon>
        <taxon>Lactobacillaceae</taxon>
        <taxon>Lacticaseibacillus</taxon>
    </lineage>
</organism>
<dbReference type="PANTHER" id="PTHR21340">
    <property type="entry name" value="DIADENOSINE 5,5-P1,P4-TETRAPHOSPHATE PYROPHOSPHOHYDROLASE MUTT"/>
    <property type="match status" value="1"/>
</dbReference>
<protein>
    <submittedName>
        <fullName evidence="3">NUDIX family hydrolase</fullName>
    </submittedName>
</protein>
<dbReference type="OrthoDB" id="9816040at2"/>
<proteinExistence type="predicted"/>
<accession>A0A0R1ZY63</accession>
<evidence type="ECO:0000256" key="1">
    <source>
        <dbReference type="ARBA" id="ARBA00022801"/>
    </source>
</evidence>
<dbReference type="GO" id="GO:0004081">
    <property type="term" value="F:bis(5'-nucleosyl)-tetraphosphatase (asymmetrical) activity"/>
    <property type="evidence" value="ECO:0007669"/>
    <property type="project" value="TreeGrafter"/>
</dbReference>
<dbReference type="Gene3D" id="3.90.79.10">
    <property type="entry name" value="Nucleoside Triphosphate Pyrophosphohydrolase"/>
    <property type="match status" value="1"/>
</dbReference>
<dbReference type="STRING" id="1291052.FC18_GL000935"/>
<keyword evidence="1 3" id="KW-0378">Hydrolase</keyword>
<dbReference type="Pfam" id="PF00293">
    <property type="entry name" value="NUDIX"/>
    <property type="match status" value="1"/>
</dbReference>
<sequence length="149" mass="16691">MTNPVFGTKNPDYDYVERVGVYAVIPDSSKRRILVLAAPNNAIFLPGGGVEPGETDAETLNRELLEEFGVAVTIGAKLGKAAEYFYSHHRQTAYYHPATFYAAQDIKVVADPLEDFNTLMMMPIDLALAQLKRPTHRYAVAEWLKMQKQ</sequence>
<dbReference type="PANTHER" id="PTHR21340:SF0">
    <property type="entry name" value="BIS(5'-NUCLEOSYL)-TETRAPHOSPHATASE [ASYMMETRICAL]"/>
    <property type="match status" value="1"/>
</dbReference>
<dbReference type="InterPro" id="IPR020084">
    <property type="entry name" value="NUDIX_hydrolase_CS"/>
</dbReference>
<evidence type="ECO:0000313" key="3">
    <source>
        <dbReference type="EMBL" id="KRM55884.1"/>
    </source>
</evidence>
<dbReference type="InterPro" id="IPR015797">
    <property type="entry name" value="NUDIX_hydrolase-like_dom_sf"/>
</dbReference>
<dbReference type="AlphaFoldDB" id="A0A0R1ZY63"/>
<dbReference type="GO" id="GO:0006167">
    <property type="term" value="P:AMP biosynthetic process"/>
    <property type="evidence" value="ECO:0007669"/>
    <property type="project" value="TreeGrafter"/>
</dbReference>
<comment type="caution">
    <text evidence="3">The sequence shown here is derived from an EMBL/GenBank/DDBJ whole genome shotgun (WGS) entry which is preliminary data.</text>
</comment>
<dbReference type="Proteomes" id="UP000051679">
    <property type="component" value="Unassembled WGS sequence"/>
</dbReference>
<dbReference type="InterPro" id="IPR051325">
    <property type="entry name" value="Nudix_hydrolase_domain"/>
</dbReference>
<dbReference type="EMBL" id="AYYO01000011">
    <property type="protein sequence ID" value="KRM55884.1"/>
    <property type="molecule type" value="Genomic_DNA"/>
</dbReference>